<dbReference type="PANTHER" id="PTHR43877">
    <property type="entry name" value="AMINOALKYLPHOSPHONATE N-ACETYLTRANSFERASE-RELATED-RELATED"/>
    <property type="match status" value="1"/>
</dbReference>
<dbReference type="EC" id="2.3.1.-" evidence="4"/>
<dbReference type="EMBL" id="CP095065">
    <property type="protein sequence ID" value="UOQ69197.1"/>
    <property type="molecule type" value="Genomic_DNA"/>
</dbReference>
<dbReference type="RefSeq" id="WP_245126951.1">
    <property type="nucleotide sequence ID" value="NZ_CP095065.1"/>
</dbReference>
<dbReference type="InterPro" id="IPR050832">
    <property type="entry name" value="Bact_Acetyltransf"/>
</dbReference>
<dbReference type="CDD" id="cd04301">
    <property type="entry name" value="NAT_SF"/>
    <property type="match status" value="1"/>
</dbReference>
<accession>A0ABY4GEC0</accession>
<name>A0ABY4GEC0_9BACT</name>
<geneLocation type="plasmid" evidence="4 5">
    <name>unnamed4</name>
</geneLocation>
<dbReference type="GO" id="GO:0016746">
    <property type="term" value="F:acyltransferase activity"/>
    <property type="evidence" value="ECO:0007669"/>
    <property type="project" value="UniProtKB-KW"/>
</dbReference>
<keyword evidence="1 4" id="KW-0808">Transferase</keyword>
<dbReference type="Pfam" id="PF00583">
    <property type="entry name" value="Acetyltransf_1"/>
    <property type="match status" value="1"/>
</dbReference>
<evidence type="ECO:0000259" key="3">
    <source>
        <dbReference type="PROSITE" id="PS51186"/>
    </source>
</evidence>
<keyword evidence="5" id="KW-1185">Reference proteome</keyword>
<evidence type="ECO:0000313" key="5">
    <source>
        <dbReference type="Proteomes" id="UP000830401"/>
    </source>
</evidence>
<organism evidence="4 5">
    <name type="scientific">Hymenobacter volaticus</name>
    <dbReference type="NCBI Taxonomy" id="2932254"/>
    <lineage>
        <taxon>Bacteria</taxon>
        <taxon>Pseudomonadati</taxon>
        <taxon>Bacteroidota</taxon>
        <taxon>Cytophagia</taxon>
        <taxon>Cytophagales</taxon>
        <taxon>Hymenobacteraceae</taxon>
        <taxon>Hymenobacter</taxon>
    </lineage>
</organism>
<dbReference type="InterPro" id="IPR016181">
    <property type="entry name" value="Acyl_CoA_acyltransferase"/>
</dbReference>
<evidence type="ECO:0000256" key="2">
    <source>
        <dbReference type="ARBA" id="ARBA00023315"/>
    </source>
</evidence>
<gene>
    <name evidence="4" type="ORF">MUN86_27475</name>
</gene>
<evidence type="ECO:0000313" key="4">
    <source>
        <dbReference type="EMBL" id="UOQ69197.1"/>
    </source>
</evidence>
<dbReference type="Proteomes" id="UP000830401">
    <property type="component" value="Plasmid unnamed4"/>
</dbReference>
<protein>
    <submittedName>
        <fullName evidence="4">GNAT family N-acetyltransferase</fullName>
        <ecNumber evidence="4">2.3.1.-</ecNumber>
    </submittedName>
</protein>
<dbReference type="SUPFAM" id="SSF55729">
    <property type="entry name" value="Acyl-CoA N-acyltransferases (Nat)"/>
    <property type="match status" value="1"/>
</dbReference>
<feature type="domain" description="N-acetyltransferase" evidence="3">
    <location>
        <begin position="3"/>
        <end position="137"/>
    </location>
</feature>
<keyword evidence="2 4" id="KW-0012">Acyltransferase</keyword>
<sequence length="151" mass="16951">MEYSIGQAQPGDVLPYHLLLLADENPLLIEQYLPRSLVYVVHVNGQAQGICLLEPRGEHGEIVSIAVEPSYQGRGLGRALLRHVTAQSRQLGLQQLLIKTGNSGIGQIALYQQEGFELVGLNLNYFLHAYPQPIWENNIQCKHQLVFELRL</sequence>
<keyword evidence="4" id="KW-0614">Plasmid</keyword>
<reference evidence="4" key="1">
    <citation type="submission" date="2022-04" db="EMBL/GenBank/DDBJ databases">
        <title>Hymenobacter sp. isolated from the air.</title>
        <authorList>
            <person name="Won M."/>
            <person name="Lee C.-M."/>
            <person name="Woen H.-Y."/>
            <person name="Kwon S.-W."/>
        </authorList>
    </citation>
    <scope>NUCLEOTIDE SEQUENCE</scope>
    <source>
        <strain evidence="4">5420S-77</strain>
        <plasmid evidence="4">unnamed4</plasmid>
    </source>
</reference>
<evidence type="ECO:0000256" key="1">
    <source>
        <dbReference type="ARBA" id="ARBA00022679"/>
    </source>
</evidence>
<dbReference type="PANTHER" id="PTHR43877:SF5">
    <property type="entry name" value="BLL8307 PROTEIN"/>
    <property type="match status" value="1"/>
</dbReference>
<dbReference type="PROSITE" id="PS51186">
    <property type="entry name" value="GNAT"/>
    <property type="match status" value="1"/>
</dbReference>
<proteinExistence type="predicted"/>
<dbReference type="InterPro" id="IPR000182">
    <property type="entry name" value="GNAT_dom"/>
</dbReference>
<dbReference type="Gene3D" id="3.40.630.30">
    <property type="match status" value="1"/>
</dbReference>